<dbReference type="GO" id="GO:0046872">
    <property type="term" value="F:metal ion binding"/>
    <property type="evidence" value="ECO:0007669"/>
    <property type="project" value="UniProtKB-KW"/>
</dbReference>
<comment type="similarity">
    <text evidence="2 4">Belongs to the terpene synthase family.</text>
</comment>
<evidence type="ECO:0000313" key="6">
    <source>
        <dbReference type="Proteomes" id="UP001043456"/>
    </source>
</evidence>
<dbReference type="EMBL" id="BHVY01000009">
    <property type="protein sequence ID" value="GIJ92161.1"/>
    <property type="molecule type" value="Genomic_DNA"/>
</dbReference>
<dbReference type="AlphaFoldDB" id="A0A9P3BJ53"/>
<reference evidence="5 6" key="1">
    <citation type="submission" date="2018-10" db="EMBL/GenBank/DDBJ databases">
        <title>Pan-genome distribution and transcriptional activeness of fungal secondary metabolism genes in Aspergillus section Fumigati.</title>
        <authorList>
            <person name="Takahashi H."/>
            <person name="Umemura M."/>
            <person name="Ninomiya A."/>
            <person name="Kusuya Y."/>
            <person name="Urayama S."/>
            <person name="Shimizu M."/>
            <person name="Watanabe A."/>
            <person name="Kamei K."/>
            <person name="Yaguchi T."/>
            <person name="Hagiwara D."/>
        </authorList>
    </citation>
    <scope>NUCLEOTIDE SEQUENCE [LARGE SCALE GENOMIC DNA]</scope>
    <source>
        <strain evidence="5 6">IFM 55266</strain>
    </source>
</reference>
<comment type="cofactor">
    <cofactor evidence="1 4">
        <name>Mg(2+)</name>
        <dbReference type="ChEBI" id="CHEBI:18420"/>
    </cofactor>
</comment>
<keyword evidence="6" id="KW-1185">Reference proteome</keyword>
<sequence>MPSFANDPKTKFFMPISHIYDPIQTSNDSALDRGLFAFLEATNGNEYPNSIPLSPSIMGIPWPSKFPDCRQCKHWETAERMTKELLHAIYQNYKQAPQDDGKLPIDLRKASTNKRALKERELIATAVKSTAYMFPDASPVRAGMIAQSMLLIFLHDDVVEESPVDAGSTITDAIMAPWIGTQDESAQHPLHGFLKAVIDEEPILGKNLLDGAFAWIKHTKGYQSIPPTVFDSLRNYLDYRAVDIGRELLLAQAAFACNAHLSEPEMKVFDKLIGLYSDHISLTNDLYSFDKEYNDHCRTGAVLINAVDVVRKVHRVSESIAKQLVRESILEMETEFSEEFKRLKLSGELSEGQQRFVEALTLCLVGHIFYSATSGRYGGATAAR</sequence>
<dbReference type="InterPro" id="IPR034686">
    <property type="entry name" value="Terpene_cyclase-like_2"/>
</dbReference>
<comment type="caution">
    <text evidence="5">The sequence shown here is derived from an EMBL/GenBank/DDBJ whole genome shotgun (WGS) entry which is preliminary data.</text>
</comment>
<gene>
    <name evidence="5" type="ORF">Asppvi_011137</name>
</gene>
<evidence type="ECO:0000256" key="2">
    <source>
        <dbReference type="ARBA" id="ARBA00006333"/>
    </source>
</evidence>
<keyword evidence="3 4" id="KW-0460">Magnesium</keyword>
<dbReference type="RefSeq" id="XP_043162907.1">
    <property type="nucleotide sequence ID" value="XM_043306972.1"/>
</dbReference>
<organism evidence="5 6">
    <name type="scientific">Aspergillus pseudoviridinutans</name>
    <dbReference type="NCBI Taxonomy" id="1517512"/>
    <lineage>
        <taxon>Eukaryota</taxon>
        <taxon>Fungi</taxon>
        <taxon>Dikarya</taxon>
        <taxon>Ascomycota</taxon>
        <taxon>Pezizomycotina</taxon>
        <taxon>Eurotiomycetes</taxon>
        <taxon>Eurotiomycetidae</taxon>
        <taxon>Eurotiales</taxon>
        <taxon>Aspergillaceae</taxon>
        <taxon>Aspergillus</taxon>
        <taxon>Aspergillus subgen. Fumigati</taxon>
    </lineage>
</organism>
<evidence type="ECO:0000256" key="1">
    <source>
        <dbReference type="ARBA" id="ARBA00001946"/>
    </source>
</evidence>
<dbReference type="EC" id="4.2.3.-" evidence="4"/>
<keyword evidence="4" id="KW-0456">Lyase</keyword>
<dbReference type="PANTHER" id="PTHR35201:SF4">
    <property type="entry name" value="BETA-PINACENE SYNTHASE-RELATED"/>
    <property type="match status" value="1"/>
</dbReference>
<dbReference type="Gene3D" id="1.10.600.10">
    <property type="entry name" value="Farnesyl Diphosphate Synthase"/>
    <property type="match status" value="1"/>
</dbReference>
<dbReference type="Proteomes" id="UP001043456">
    <property type="component" value="Unassembled WGS sequence"/>
</dbReference>
<dbReference type="Pfam" id="PF19086">
    <property type="entry name" value="Terpene_syn_C_2"/>
    <property type="match status" value="1"/>
</dbReference>
<keyword evidence="4" id="KW-0479">Metal-binding</keyword>
<evidence type="ECO:0000313" key="5">
    <source>
        <dbReference type="EMBL" id="GIJ92161.1"/>
    </source>
</evidence>
<dbReference type="GO" id="GO:0008299">
    <property type="term" value="P:isoprenoid biosynthetic process"/>
    <property type="evidence" value="ECO:0007669"/>
    <property type="project" value="UniProtKB-ARBA"/>
</dbReference>
<evidence type="ECO:0000256" key="4">
    <source>
        <dbReference type="RuleBase" id="RU366034"/>
    </source>
</evidence>
<proteinExistence type="inferred from homology"/>
<dbReference type="PANTHER" id="PTHR35201">
    <property type="entry name" value="TERPENE SYNTHASE"/>
    <property type="match status" value="1"/>
</dbReference>
<dbReference type="GO" id="GO:0010333">
    <property type="term" value="F:terpene synthase activity"/>
    <property type="evidence" value="ECO:0007669"/>
    <property type="project" value="InterPro"/>
</dbReference>
<accession>A0A9P3BJ53</accession>
<name>A0A9P3BJ53_9EURO</name>
<dbReference type="SUPFAM" id="SSF48576">
    <property type="entry name" value="Terpenoid synthases"/>
    <property type="match status" value="1"/>
</dbReference>
<protein>
    <recommendedName>
        <fullName evidence="4">Terpene synthase</fullName>
        <ecNumber evidence="4">4.2.3.-</ecNumber>
    </recommendedName>
</protein>
<evidence type="ECO:0000256" key="3">
    <source>
        <dbReference type="ARBA" id="ARBA00022842"/>
    </source>
</evidence>
<dbReference type="OrthoDB" id="3004402at2759"/>
<dbReference type="InterPro" id="IPR008949">
    <property type="entry name" value="Isoprenoid_synthase_dom_sf"/>
</dbReference>
<dbReference type="GeneID" id="67009746"/>